<reference evidence="3 4" key="1">
    <citation type="submission" date="2019-02" db="EMBL/GenBank/DDBJ databases">
        <authorList>
            <person name="Manzano-Marin A."/>
            <person name="Manzano-Marin A."/>
        </authorList>
    </citation>
    <scope>NUCLEOTIDE SEQUENCE [LARGE SCALE GENOMIC DNA]</scope>
    <source>
        <strain evidence="3 4">BuCisplendens/pseudotsugae</strain>
    </source>
</reference>
<accession>A0A451CWQ4</accession>
<sequence length="124" mass="14325">MNTTIQKNTKTIVPIQLTKRAKKQILFLLNKNKNSYGIKIELKKSGCAGFKYILKLEKKKNNSDYIYIIKSIKFFIPKKIISQLYTTIIDFSKKELNSSFTFKNSKHTTTCGCGESFNIQNIET</sequence>
<organism evidence="3 4">
    <name type="scientific">Buchnera aphidicola</name>
    <name type="common">Cinara cf. splendens/pseudotsugae 3390</name>
    <dbReference type="NCBI Taxonomy" id="2518980"/>
    <lineage>
        <taxon>Bacteria</taxon>
        <taxon>Pseudomonadati</taxon>
        <taxon>Pseudomonadota</taxon>
        <taxon>Gammaproteobacteria</taxon>
        <taxon>Enterobacterales</taxon>
        <taxon>Erwiniaceae</taxon>
        <taxon>Buchnera</taxon>
    </lineage>
</organism>
<dbReference type="Proteomes" id="UP000294466">
    <property type="component" value="Chromosome"/>
</dbReference>
<dbReference type="PANTHER" id="PTHR10072:SF41">
    <property type="entry name" value="IRON-SULFUR CLUSTER ASSEMBLY 1 HOMOLOG, MITOCHONDRIAL"/>
    <property type="match status" value="1"/>
</dbReference>
<dbReference type="InterPro" id="IPR050322">
    <property type="entry name" value="Fe-S_cluster_asmbl/transfer"/>
</dbReference>
<dbReference type="Pfam" id="PF01521">
    <property type="entry name" value="Fe-S_biosyn"/>
    <property type="match status" value="1"/>
</dbReference>
<dbReference type="GO" id="GO:0051537">
    <property type="term" value="F:2 iron, 2 sulfur cluster binding"/>
    <property type="evidence" value="ECO:0007669"/>
    <property type="project" value="UniProtKB-ARBA"/>
</dbReference>
<dbReference type="RefSeq" id="WP_172599024.1">
    <property type="nucleotide sequence ID" value="NZ_LR217692.1"/>
</dbReference>
<dbReference type="EMBL" id="LR217692">
    <property type="protein sequence ID" value="VFP77653.1"/>
    <property type="molecule type" value="Genomic_DNA"/>
</dbReference>
<evidence type="ECO:0000313" key="3">
    <source>
        <dbReference type="EMBL" id="VFP77653.1"/>
    </source>
</evidence>
<dbReference type="InterPro" id="IPR000361">
    <property type="entry name" value="ATAP_core_dom"/>
</dbReference>
<dbReference type="SUPFAM" id="SSF89360">
    <property type="entry name" value="HesB-like domain"/>
    <property type="match status" value="1"/>
</dbReference>
<gene>
    <name evidence="3" type="primary">sufA</name>
    <name evidence="3" type="ORF">BUCISPPS3390_083</name>
</gene>
<dbReference type="GO" id="GO:0005737">
    <property type="term" value="C:cytoplasm"/>
    <property type="evidence" value="ECO:0007669"/>
    <property type="project" value="TreeGrafter"/>
</dbReference>
<name>A0A451CWQ4_9GAMM</name>
<dbReference type="InterPro" id="IPR035903">
    <property type="entry name" value="HesB-like_dom_sf"/>
</dbReference>
<feature type="domain" description="Core" evidence="2">
    <location>
        <begin position="15"/>
        <end position="115"/>
    </location>
</feature>
<dbReference type="InterPro" id="IPR016092">
    <property type="entry name" value="ATAP"/>
</dbReference>
<evidence type="ECO:0000259" key="2">
    <source>
        <dbReference type="Pfam" id="PF01521"/>
    </source>
</evidence>
<evidence type="ECO:0000256" key="1">
    <source>
        <dbReference type="ARBA" id="ARBA00006718"/>
    </source>
</evidence>
<proteinExistence type="inferred from homology"/>
<protein>
    <submittedName>
        <fullName evidence="3">Protein SufA</fullName>
    </submittedName>
</protein>
<comment type="similarity">
    <text evidence="1">Belongs to the HesB/IscA family.</text>
</comment>
<dbReference type="AlphaFoldDB" id="A0A451CWQ4"/>
<dbReference type="NCBIfam" id="TIGR00049">
    <property type="entry name" value="iron-sulfur cluster assembly accessory protein"/>
    <property type="match status" value="1"/>
</dbReference>
<dbReference type="Gene3D" id="2.60.300.12">
    <property type="entry name" value="HesB-like domain"/>
    <property type="match status" value="1"/>
</dbReference>
<dbReference type="GO" id="GO:0016226">
    <property type="term" value="P:iron-sulfur cluster assembly"/>
    <property type="evidence" value="ECO:0007669"/>
    <property type="project" value="InterPro"/>
</dbReference>
<evidence type="ECO:0000313" key="4">
    <source>
        <dbReference type="Proteomes" id="UP000294466"/>
    </source>
</evidence>
<dbReference type="PANTHER" id="PTHR10072">
    <property type="entry name" value="IRON-SULFUR CLUSTER ASSEMBLY PROTEIN"/>
    <property type="match status" value="1"/>
</dbReference>